<dbReference type="AlphaFoldDB" id="A0A8V0ZQW4"/>
<dbReference type="OrthoDB" id="306690at2759"/>
<protein>
    <submittedName>
        <fullName evidence="3">YTH N6-methyladenosine RNA binding protein 1</fullName>
    </submittedName>
</protein>
<dbReference type="Ensembl" id="ENSGALT00010058870.1">
    <property type="protein sequence ID" value="ENSGALP00010035835.1"/>
    <property type="gene ID" value="ENSGALG00010024141.1"/>
</dbReference>
<dbReference type="Proteomes" id="UP000000539">
    <property type="component" value="Chromosome 20"/>
</dbReference>
<evidence type="ECO:0000256" key="1">
    <source>
        <dbReference type="SAM" id="MobiDB-lite"/>
    </source>
</evidence>
<keyword evidence="2" id="KW-0472">Membrane</keyword>
<feature type="region of interest" description="Disordered" evidence="1">
    <location>
        <begin position="1"/>
        <end position="37"/>
    </location>
</feature>
<feature type="compositionally biased region" description="Basic and acidic residues" evidence="1">
    <location>
        <begin position="24"/>
        <end position="33"/>
    </location>
</feature>
<accession>A0A8V0ZQW4</accession>
<keyword evidence="4" id="KW-1185">Reference proteome</keyword>
<evidence type="ECO:0000313" key="4">
    <source>
        <dbReference type="Proteomes" id="UP000000539"/>
    </source>
</evidence>
<keyword evidence="2" id="KW-1133">Transmembrane helix</keyword>
<reference evidence="3" key="1">
    <citation type="submission" date="2020-11" db="EMBL/GenBank/DDBJ databases">
        <title>Gallus gallus (Chicken) genome, bGalGal1, GRCg7b, maternal haplotype autosomes + Z &amp; W.</title>
        <authorList>
            <person name="Warren W."/>
            <person name="Formenti G."/>
            <person name="Fedrigo O."/>
            <person name="Haase B."/>
            <person name="Mountcastle J."/>
            <person name="Balacco J."/>
            <person name="Tracey A."/>
            <person name="Schneider V."/>
            <person name="Okimoto R."/>
            <person name="Cheng H."/>
            <person name="Hawken R."/>
            <person name="Howe K."/>
            <person name="Jarvis E.D."/>
        </authorList>
    </citation>
    <scope>NUCLEOTIDE SEQUENCE [LARGE SCALE GENOMIC DNA]</scope>
    <source>
        <strain evidence="3">Broiler</strain>
    </source>
</reference>
<sequence>MSATSVDPQRPKGQDNKVQNGSLHQKDTVHDNDFEPYLSGQSNQLRNNLMFGKMTGVPLLFCWLLFRIGILQFERNLSSSSENHLSL</sequence>
<keyword evidence="2" id="KW-0812">Transmembrane</keyword>
<gene>
    <name evidence="3" type="primary">YTHDF1</name>
</gene>
<reference evidence="3" key="3">
    <citation type="submission" date="2025-09" db="UniProtKB">
        <authorList>
            <consortium name="Ensembl"/>
        </authorList>
    </citation>
    <scope>IDENTIFICATION</scope>
    <source>
        <strain evidence="3">broiler</strain>
    </source>
</reference>
<name>A0A8V0ZQW4_CHICK</name>
<evidence type="ECO:0000256" key="2">
    <source>
        <dbReference type="SAM" id="Phobius"/>
    </source>
</evidence>
<proteinExistence type="predicted"/>
<feature type="transmembrane region" description="Helical" evidence="2">
    <location>
        <begin position="50"/>
        <end position="70"/>
    </location>
</feature>
<dbReference type="GeneTree" id="ENSGT00940000156911"/>
<organism evidence="3 4">
    <name type="scientific">Gallus gallus</name>
    <name type="common">Chicken</name>
    <dbReference type="NCBI Taxonomy" id="9031"/>
    <lineage>
        <taxon>Eukaryota</taxon>
        <taxon>Metazoa</taxon>
        <taxon>Chordata</taxon>
        <taxon>Craniata</taxon>
        <taxon>Vertebrata</taxon>
        <taxon>Euteleostomi</taxon>
        <taxon>Archelosauria</taxon>
        <taxon>Archosauria</taxon>
        <taxon>Dinosauria</taxon>
        <taxon>Saurischia</taxon>
        <taxon>Theropoda</taxon>
        <taxon>Coelurosauria</taxon>
        <taxon>Aves</taxon>
        <taxon>Neognathae</taxon>
        <taxon>Galloanserae</taxon>
        <taxon>Galliformes</taxon>
        <taxon>Phasianidae</taxon>
        <taxon>Phasianinae</taxon>
        <taxon>Gallus</taxon>
    </lineage>
</organism>
<reference evidence="3" key="2">
    <citation type="submission" date="2025-08" db="UniProtKB">
        <authorList>
            <consortium name="Ensembl"/>
        </authorList>
    </citation>
    <scope>IDENTIFICATION</scope>
    <source>
        <strain evidence="3">broiler</strain>
    </source>
</reference>
<evidence type="ECO:0000313" key="3">
    <source>
        <dbReference type="Ensembl" id="ENSGALP00010035835.1"/>
    </source>
</evidence>